<evidence type="ECO:0000313" key="1">
    <source>
        <dbReference type="EMBL" id="KAK3225125.1"/>
    </source>
</evidence>
<dbReference type="EMBL" id="JANJYJ010000002">
    <property type="protein sequence ID" value="KAK3225125.1"/>
    <property type="molecule type" value="Genomic_DNA"/>
</dbReference>
<organism evidence="1 2">
    <name type="scientific">Dipteronia sinensis</name>
    <dbReference type="NCBI Taxonomy" id="43782"/>
    <lineage>
        <taxon>Eukaryota</taxon>
        <taxon>Viridiplantae</taxon>
        <taxon>Streptophyta</taxon>
        <taxon>Embryophyta</taxon>
        <taxon>Tracheophyta</taxon>
        <taxon>Spermatophyta</taxon>
        <taxon>Magnoliopsida</taxon>
        <taxon>eudicotyledons</taxon>
        <taxon>Gunneridae</taxon>
        <taxon>Pentapetalae</taxon>
        <taxon>rosids</taxon>
        <taxon>malvids</taxon>
        <taxon>Sapindales</taxon>
        <taxon>Sapindaceae</taxon>
        <taxon>Hippocastanoideae</taxon>
        <taxon>Acereae</taxon>
        <taxon>Dipteronia</taxon>
    </lineage>
</organism>
<name>A0AAE0AWI9_9ROSI</name>
<protein>
    <submittedName>
        <fullName evidence="1">Uncharacterized protein</fullName>
    </submittedName>
</protein>
<evidence type="ECO:0000313" key="2">
    <source>
        <dbReference type="Proteomes" id="UP001281410"/>
    </source>
</evidence>
<dbReference type="AlphaFoldDB" id="A0AAE0AWI9"/>
<comment type="caution">
    <text evidence="1">The sequence shown here is derived from an EMBL/GenBank/DDBJ whole genome shotgun (WGS) entry which is preliminary data.</text>
</comment>
<keyword evidence="2" id="KW-1185">Reference proteome</keyword>
<reference evidence="1" key="1">
    <citation type="journal article" date="2023" name="Plant J.">
        <title>Genome sequences and population genomics provide insights into the demographic history, inbreeding, and mutation load of two 'living fossil' tree species of Dipteronia.</title>
        <authorList>
            <person name="Feng Y."/>
            <person name="Comes H.P."/>
            <person name="Chen J."/>
            <person name="Zhu S."/>
            <person name="Lu R."/>
            <person name="Zhang X."/>
            <person name="Li P."/>
            <person name="Qiu J."/>
            <person name="Olsen K.M."/>
            <person name="Qiu Y."/>
        </authorList>
    </citation>
    <scope>NUCLEOTIDE SEQUENCE</scope>
    <source>
        <strain evidence="1">NBL</strain>
    </source>
</reference>
<proteinExistence type="predicted"/>
<dbReference type="Proteomes" id="UP001281410">
    <property type="component" value="Unassembled WGS sequence"/>
</dbReference>
<sequence>MLTSRKSAELRSVQSQMSDLGFSEELFLTESRIHHDLDVLLHRHECFFRDRSRVKWLQDGDRNSSFFHSSIKCRQCRSVLSSLSIDGVISVDQTVIRDHIVMFYVDLFSSDSDLIDRDLSIVDDIVPYLVS</sequence>
<gene>
    <name evidence="1" type="ORF">Dsin_004987</name>
</gene>
<accession>A0AAE0AWI9</accession>